<dbReference type="Proteomes" id="UP000789920">
    <property type="component" value="Unassembled WGS sequence"/>
</dbReference>
<accession>A0ACA9RN54</accession>
<comment type="caution">
    <text evidence="1">The sequence shown here is derived from an EMBL/GenBank/DDBJ whole genome shotgun (WGS) entry which is preliminary data.</text>
</comment>
<keyword evidence="2" id="KW-1185">Reference proteome</keyword>
<feature type="non-terminal residue" evidence="1">
    <location>
        <position position="1"/>
    </location>
</feature>
<dbReference type="EMBL" id="CAJVQC010059766">
    <property type="protein sequence ID" value="CAG8800089.1"/>
    <property type="molecule type" value="Genomic_DNA"/>
</dbReference>
<protein>
    <submittedName>
        <fullName evidence="1">20259_t:CDS:1</fullName>
    </submittedName>
</protein>
<feature type="non-terminal residue" evidence="1">
    <location>
        <position position="355"/>
    </location>
</feature>
<evidence type="ECO:0000313" key="2">
    <source>
        <dbReference type="Proteomes" id="UP000789920"/>
    </source>
</evidence>
<sequence>AAGDQLARLIQNIFKELHVGENQPEQEIVEKSFNYFHPSCEIVAGNLEEEFVKRTKGYQFTKSLYNYDTFDSGIEFQFAKLIDKTQEELTTTASSKFLADFQPSQNAFVIELLTKEEKKLVGKAILDEFACGGTGLHAATGPIFNPRNLSYIVGGSSSGDSIRRPAAYCGIVGFKPSYGLISRSGIIPMASSLDTVGILARKVQDIKPVFSIISQPDLHDLLTVAKRKKILSRPRNKIAVVAGIEKYLSSELNNLYHNTIKKLEKAGYPIEKITIPKNIREHLQITYLILCSSELISHLNSLQGITYGPHEKIAITHKRSKYLGEMVKQRLLIGSYFLENQELFVKAQKMRYLVD</sequence>
<organism evidence="1 2">
    <name type="scientific">Racocetra persica</name>
    <dbReference type="NCBI Taxonomy" id="160502"/>
    <lineage>
        <taxon>Eukaryota</taxon>
        <taxon>Fungi</taxon>
        <taxon>Fungi incertae sedis</taxon>
        <taxon>Mucoromycota</taxon>
        <taxon>Glomeromycotina</taxon>
        <taxon>Glomeromycetes</taxon>
        <taxon>Diversisporales</taxon>
        <taxon>Gigasporaceae</taxon>
        <taxon>Racocetra</taxon>
    </lineage>
</organism>
<name>A0ACA9RN54_9GLOM</name>
<gene>
    <name evidence="1" type="ORF">RPERSI_LOCUS20845</name>
</gene>
<reference evidence="1" key="1">
    <citation type="submission" date="2021-06" db="EMBL/GenBank/DDBJ databases">
        <authorList>
            <person name="Kallberg Y."/>
            <person name="Tangrot J."/>
            <person name="Rosling A."/>
        </authorList>
    </citation>
    <scope>NUCLEOTIDE SEQUENCE</scope>
    <source>
        <strain evidence="1">MA461A</strain>
    </source>
</reference>
<proteinExistence type="predicted"/>
<evidence type="ECO:0000313" key="1">
    <source>
        <dbReference type="EMBL" id="CAG8800089.1"/>
    </source>
</evidence>